<dbReference type="PANTHER" id="PTHR23310">
    <property type="entry name" value="ACYL-COA-BINDING PROTEIN, ACBP"/>
    <property type="match status" value="1"/>
</dbReference>
<dbReference type="Proteomes" id="UP000224567">
    <property type="component" value="Unassembled WGS sequence"/>
</dbReference>
<feature type="signal peptide" evidence="4">
    <location>
        <begin position="1"/>
        <end position="16"/>
    </location>
</feature>
<comment type="caution">
    <text evidence="6">The sequence shown here is derived from an EMBL/GenBank/DDBJ whole genome shotgun (WGS) entry which is preliminary data.</text>
</comment>
<feature type="chain" id="PRO_5013962113" evidence="4">
    <location>
        <begin position="17"/>
        <end position="565"/>
    </location>
</feature>
<sequence>MVALVFSCIIVKIVSALVSNDGRIDKERIVVEETKITKGLVVSSRNSKKRVKFVEQEVVGNVDHVVTQRANEDGVEKKIEGILKKGDDFKGEKVIENLGVIEHCGGEKEVSDDHDDVGKIGLMEDIDVKKIEGILKKGDDFKVEKVTENLEVIEHCGDEREVSDVHDDADMCRKIEFVEKNDEVKKIEGVLKKGDDFKVEKVHENLGVIEQCGGEREVSDGHCDADICSTVGLLEEKDEVKKIEEKIEDIIKKGDDFKGEKVCENFDLIEHYGGEREVSDVHGDADMCSEIGLMEEKDEVKKIEKKIEDIIKKGVEFKGKKVCENLDLIEHYGGEREVSDVHDDADMCRQIGLMEEKDVVKKIDELLVVKEKDIVNRMIVDEVKLGENEVVEVGGGLSKGDDDKTDMIAMDEYSDDDWEGIERSELEEEFVKAVNFVDGGNGKNSSMENLGSELMMQLYGLQKIAMEGPCHEPQPMALKVYARAKWNAWQKMGSMNPEVAMEQYIKLLSDHVPKWTHHSKDDCEVGSSETKMTRDPDSLNDTHKDERTQEMNHAAEGGDFSGGGK</sequence>
<organism evidence="6 7">
    <name type="scientific">Capsicum baccatum</name>
    <name type="common">Peruvian pepper</name>
    <dbReference type="NCBI Taxonomy" id="33114"/>
    <lineage>
        <taxon>Eukaryota</taxon>
        <taxon>Viridiplantae</taxon>
        <taxon>Streptophyta</taxon>
        <taxon>Embryophyta</taxon>
        <taxon>Tracheophyta</taxon>
        <taxon>Spermatophyta</taxon>
        <taxon>Magnoliopsida</taxon>
        <taxon>eudicotyledons</taxon>
        <taxon>Gunneridae</taxon>
        <taxon>Pentapetalae</taxon>
        <taxon>asterids</taxon>
        <taxon>lamiids</taxon>
        <taxon>Solanales</taxon>
        <taxon>Solanaceae</taxon>
        <taxon>Solanoideae</taxon>
        <taxon>Capsiceae</taxon>
        <taxon>Capsicum</taxon>
    </lineage>
</organism>
<keyword evidence="7" id="KW-1185">Reference proteome</keyword>
<dbReference type="PROSITE" id="PS51228">
    <property type="entry name" value="ACB_2"/>
    <property type="match status" value="1"/>
</dbReference>
<evidence type="ECO:0000313" key="6">
    <source>
        <dbReference type="EMBL" id="PHT51387.1"/>
    </source>
</evidence>
<evidence type="ECO:0000256" key="2">
    <source>
        <dbReference type="ARBA" id="ARBA00023121"/>
    </source>
</evidence>
<feature type="compositionally biased region" description="Basic and acidic residues" evidence="3">
    <location>
        <begin position="531"/>
        <end position="550"/>
    </location>
</feature>
<feature type="domain" description="ACB" evidence="5">
    <location>
        <begin position="426"/>
        <end position="517"/>
    </location>
</feature>
<dbReference type="STRING" id="33114.A0A2G2X1M3"/>
<protein>
    <submittedName>
        <fullName evidence="6">Acyl-CoA-binding domain-containing protein 2</fullName>
    </submittedName>
</protein>
<keyword evidence="4" id="KW-0732">Signal</keyword>
<comment type="similarity">
    <text evidence="1">Belongs to the ACBP family.</text>
</comment>
<dbReference type="Pfam" id="PF00887">
    <property type="entry name" value="ACBP"/>
    <property type="match status" value="1"/>
</dbReference>
<evidence type="ECO:0000313" key="7">
    <source>
        <dbReference type="Proteomes" id="UP000224567"/>
    </source>
</evidence>
<dbReference type="EMBL" id="MLFT02000004">
    <property type="protein sequence ID" value="PHT51387.1"/>
    <property type="molecule type" value="Genomic_DNA"/>
</dbReference>
<dbReference type="InterPro" id="IPR014352">
    <property type="entry name" value="FERM/acyl-CoA-bd_prot_sf"/>
</dbReference>
<dbReference type="InterPro" id="IPR035984">
    <property type="entry name" value="Acyl-CoA-binding_sf"/>
</dbReference>
<dbReference type="OrthoDB" id="71307at2759"/>
<dbReference type="Gene3D" id="1.20.80.10">
    <property type="match status" value="1"/>
</dbReference>
<dbReference type="GO" id="GO:0000062">
    <property type="term" value="F:fatty-acyl-CoA binding"/>
    <property type="evidence" value="ECO:0007669"/>
    <property type="project" value="InterPro"/>
</dbReference>
<gene>
    <name evidence="6" type="ORF">CQW23_11134</name>
</gene>
<keyword evidence="2" id="KW-0446">Lipid-binding</keyword>
<dbReference type="InterPro" id="IPR000582">
    <property type="entry name" value="Acyl-CoA-binding_protein"/>
</dbReference>
<reference evidence="6 7" key="1">
    <citation type="journal article" date="2017" name="Genome Biol.">
        <title>New reference genome sequences of hot pepper reveal the massive evolution of plant disease-resistance genes by retroduplication.</title>
        <authorList>
            <person name="Kim S."/>
            <person name="Park J."/>
            <person name="Yeom S.I."/>
            <person name="Kim Y.M."/>
            <person name="Seo E."/>
            <person name="Kim K.T."/>
            <person name="Kim M.S."/>
            <person name="Lee J.M."/>
            <person name="Cheong K."/>
            <person name="Shin H.S."/>
            <person name="Kim S.B."/>
            <person name="Han K."/>
            <person name="Lee J."/>
            <person name="Park M."/>
            <person name="Lee H.A."/>
            <person name="Lee H.Y."/>
            <person name="Lee Y."/>
            <person name="Oh S."/>
            <person name="Lee J.H."/>
            <person name="Choi E."/>
            <person name="Choi E."/>
            <person name="Lee S.E."/>
            <person name="Jeon J."/>
            <person name="Kim H."/>
            <person name="Choi G."/>
            <person name="Song H."/>
            <person name="Lee J."/>
            <person name="Lee S.C."/>
            <person name="Kwon J.K."/>
            <person name="Lee H.Y."/>
            <person name="Koo N."/>
            <person name="Hong Y."/>
            <person name="Kim R.W."/>
            <person name="Kang W.H."/>
            <person name="Huh J.H."/>
            <person name="Kang B.C."/>
            <person name="Yang T.J."/>
            <person name="Lee Y.H."/>
            <person name="Bennetzen J.L."/>
            <person name="Choi D."/>
        </authorList>
    </citation>
    <scope>NUCLEOTIDE SEQUENCE [LARGE SCALE GENOMIC DNA]</scope>
    <source>
        <strain evidence="7">cv. PBC81</strain>
    </source>
</reference>
<reference evidence="7" key="2">
    <citation type="journal article" date="2017" name="J. Anim. Genet.">
        <title>Multiple reference genome sequences of hot pepper reveal the massive evolution of plant disease resistance genes by retroduplication.</title>
        <authorList>
            <person name="Kim S."/>
            <person name="Park J."/>
            <person name="Yeom S.-I."/>
            <person name="Kim Y.-M."/>
            <person name="Seo E."/>
            <person name="Kim K.-T."/>
            <person name="Kim M.-S."/>
            <person name="Lee J.M."/>
            <person name="Cheong K."/>
            <person name="Shin H.-S."/>
            <person name="Kim S.-B."/>
            <person name="Han K."/>
            <person name="Lee J."/>
            <person name="Park M."/>
            <person name="Lee H.-A."/>
            <person name="Lee H.-Y."/>
            <person name="Lee Y."/>
            <person name="Oh S."/>
            <person name="Lee J.H."/>
            <person name="Choi E."/>
            <person name="Choi E."/>
            <person name="Lee S.E."/>
            <person name="Jeon J."/>
            <person name="Kim H."/>
            <person name="Choi G."/>
            <person name="Song H."/>
            <person name="Lee J."/>
            <person name="Lee S.-C."/>
            <person name="Kwon J.-K."/>
            <person name="Lee H.-Y."/>
            <person name="Koo N."/>
            <person name="Hong Y."/>
            <person name="Kim R.W."/>
            <person name="Kang W.-H."/>
            <person name="Huh J.H."/>
            <person name="Kang B.-C."/>
            <person name="Yang T.-J."/>
            <person name="Lee Y.-H."/>
            <person name="Bennetzen J.L."/>
            <person name="Choi D."/>
        </authorList>
    </citation>
    <scope>NUCLEOTIDE SEQUENCE [LARGE SCALE GENOMIC DNA]</scope>
    <source>
        <strain evidence="7">cv. PBC81</strain>
    </source>
</reference>
<feature type="non-terminal residue" evidence="6">
    <location>
        <position position="565"/>
    </location>
</feature>
<feature type="region of interest" description="Disordered" evidence="3">
    <location>
        <begin position="516"/>
        <end position="565"/>
    </location>
</feature>
<dbReference type="SUPFAM" id="SSF47027">
    <property type="entry name" value="Acyl-CoA binding protein"/>
    <property type="match status" value="1"/>
</dbReference>
<dbReference type="PANTHER" id="PTHR23310:SF105">
    <property type="entry name" value="ACYL-COA-BINDING DOMAIN-CONTAINING PROTEIN 5"/>
    <property type="match status" value="1"/>
</dbReference>
<evidence type="ECO:0000259" key="5">
    <source>
        <dbReference type="PROSITE" id="PS51228"/>
    </source>
</evidence>
<name>A0A2G2X1M3_CAPBA</name>
<dbReference type="GO" id="GO:0006631">
    <property type="term" value="P:fatty acid metabolic process"/>
    <property type="evidence" value="ECO:0007669"/>
    <property type="project" value="TreeGrafter"/>
</dbReference>
<accession>A0A2G2X1M3</accession>
<evidence type="ECO:0000256" key="3">
    <source>
        <dbReference type="SAM" id="MobiDB-lite"/>
    </source>
</evidence>
<evidence type="ECO:0000256" key="1">
    <source>
        <dbReference type="ARBA" id="ARBA00005567"/>
    </source>
</evidence>
<proteinExistence type="inferred from homology"/>
<dbReference type="AlphaFoldDB" id="A0A2G2X1M3"/>
<evidence type="ECO:0000256" key="4">
    <source>
        <dbReference type="SAM" id="SignalP"/>
    </source>
</evidence>